<keyword evidence="2" id="KW-1185">Reference proteome</keyword>
<dbReference type="Gene3D" id="3.40.50.1820">
    <property type="entry name" value="alpha/beta hydrolase"/>
    <property type="match status" value="1"/>
</dbReference>
<proteinExistence type="inferred from homology"/>
<reference evidence="2" key="1">
    <citation type="journal article" date="2025" name="Foods">
        <title>Unveiling the Microbial Signatures of Arabica Coffee Cherries: Insights into Ripeness Specific Diversity, Functional Traits, and Implications for Quality and Safety.</title>
        <authorList>
            <consortium name="RefSeq"/>
            <person name="Tenea G.N."/>
            <person name="Cifuentes V."/>
            <person name="Reyes P."/>
            <person name="Cevallos-Vallejos M."/>
        </authorList>
    </citation>
    <scope>NUCLEOTIDE SEQUENCE [LARGE SCALE GENOMIC DNA]</scope>
</reference>
<evidence type="ECO:0000313" key="2">
    <source>
        <dbReference type="Proteomes" id="UP001652660"/>
    </source>
</evidence>
<dbReference type="Proteomes" id="UP001652660">
    <property type="component" value="Chromosome 1e"/>
</dbReference>
<dbReference type="InterPro" id="IPR001563">
    <property type="entry name" value="Peptidase_S10"/>
</dbReference>
<dbReference type="SUPFAM" id="SSF53474">
    <property type="entry name" value="alpha/beta-Hydrolases"/>
    <property type="match status" value="1"/>
</dbReference>
<dbReference type="Pfam" id="PF00450">
    <property type="entry name" value="Peptidase_S10"/>
    <property type="match status" value="1"/>
</dbReference>
<reference evidence="3" key="2">
    <citation type="submission" date="2025-08" db="UniProtKB">
        <authorList>
            <consortium name="RefSeq"/>
        </authorList>
    </citation>
    <scope>IDENTIFICATION</scope>
    <source>
        <tissue evidence="3">Leaves</tissue>
    </source>
</reference>
<dbReference type="RefSeq" id="XP_071913591.1">
    <property type="nucleotide sequence ID" value="XM_072057490.1"/>
</dbReference>
<comment type="similarity">
    <text evidence="1">Belongs to the peptidase S10 family.</text>
</comment>
<accession>A0ABM4V227</accession>
<name>A0ABM4V227_COFAR</name>
<dbReference type="InterPro" id="IPR029058">
    <property type="entry name" value="AB_hydrolase_fold"/>
</dbReference>
<protein>
    <submittedName>
        <fullName evidence="3">Serine carboxypeptidase-like 2 isoform X3</fullName>
    </submittedName>
</protein>
<organism evidence="2 3">
    <name type="scientific">Coffea arabica</name>
    <name type="common">Arabian coffee</name>
    <dbReference type="NCBI Taxonomy" id="13443"/>
    <lineage>
        <taxon>Eukaryota</taxon>
        <taxon>Viridiplantae</taxon>
        <taxon>Streptophyta</taxon>
        <taxon>Embryophyta</taxon>
        <taxon>Tracheophyta</taxon>
        <taxon>Spermatophyta</taxon>
        <taxon>Magnoliopsida</taxon>
        <taxon>eudicotyledons</taxon>
        <taxon>Gunneridae</taxon>
        <taxon>Pentapetalae</taxon>
        <taxon>asterids</taxon>
        <taxon>lamiids</taxon>
        <taxon>Gentianales</taxon>
        <taxon>Rubiaceae</taxon>
        <taxon>Ixoroideae</taxon>
        <taxon>Gardenieae complex</taxon>
        <taxon>Bertiereae - Coffeeae clade</taxon>
        <taxon>Coffeeae</taxon>
        <taxon>Coffea</taxon>
    </lineage>
</organism>
<dbReference type="PANTHER" id="PTHR11802:SF29">
    <property type="entry name" value="SERINE CARBOXYPEPTIDASE-LIKE 19"/>
    <property type="match status" value="1"/>
</dbReference>
<dbReference type="GeneID" id="113705858"/>
<gene>
    <name evidence="3" type="primary">LOC113705858</name>
</gene>
<dbReference type="PRINTS" id="PR00724">
    <property type="entry name" value="CRBOXYPTASEC"/>
</dbReference>
<dbReference type="PANTHER" id="PTHR11802">
    <property type="entry name" value="SERINE PROTEASE FAMILY S10 SERINE CARBOXYPEPTIDASE"/>
    <property type="match status" value="1"/>
</dbReference>
<evidence type="ECO:0000313" key="3">
    <source>
        <dbReference type="RefSeq" id="XP_071913591.1"/>
    </source>
</evidence>
<sequence>MEKLQVLLRHPIFCNLFLLLVYVQACSNLAMAGSIVKFLPGFEGPLPFELETGYIGVGESEDVQLFYAFIKSESNPESDPLILWLDGGPGCSSFIALFFGTGPVIVEPLSFDGTLPNLVLNPHTWTKVVSIIFLDSPVGTGFSYAKTAEASQSSDFQASDQAYEFIRKWLHDHPEYKSNPFYVSGISYGGIPVPILTQLISNGNEDGIEPRIDLKGYILGNPQIKVSGLLNYRVLFAYRMGLISDELYELVVRNIDNQNILIPVCHPLSREPNKLFTGGRSIMQMLYEKFEELDVRESTHVKCRTEWTMLLQHWANNKSVQEALHVRRETIGQWLSCNGTLPYTKNAVSVIPYLANLSTKGYRSLIYSGDHDLLAPHIETQAWIRSLHYPIIDDWRQWIHEGQVAGYTMTYANKMTFATVKGGSHVAYMFKPAECRTMLERWISHQPL</sequence>
<evidence type="ECO:0000256" key="1">
    <source>
        <dbReference type="ARBA" id="ARBA00009431"/>
    </source>
</evidence>